<dbReference type="RefSeq" id="WP_184862590.1">
    <property type="nucleotide sequence ID" value="NZ_JACHLK010000013.1"/>
</dbReference>
<feature type="domain" description="HTH cro/C1-type" evidence="1">
    <location>
        <begin position="17"/>
        <end position="75"/>
    </location>
</feature>
<dbReference type="SMART" id="SM00530">
    <property type="entry name" value="HTH_XRE"/>
    <property type="match status" value="1"/>
</dbReference>
<keyword evidence="3" id="KW-1185">Reference proteome</keyword>
<dbReference type="AlphaFoldDB" id="A0A7X0PIE3"/>
<evidence type="ECO:0000259" key="1">
    <source>
        <dbReference type="PROSITE" id="PS50943"/>
    </source>
</evidence>
<proteinExistence type="predicted"/>
<dbReference type="InterPro" id="IPR001387">
    <property type="entry name" value="Cro/C1-type_HTH"/>
</dbReference>
<dbReference type="SUPFAM" id="SSF47413">
    <property type="entry name" value="lambda repressor-like DNA-binding domains"/>
    <property type="match status" value="1"/>
</dbReference>
<dbReference type="EMBL" id="JACHLK010000013">
    <property type="protein sequence ID" value="MBB6562505.1"/>
    <property type="molecule type" value="Genomic_DNA"/>
</dbReference>
<name>A0A7X0PIE3_9BURK</name>
<reference evidence="2 3" key="1">
    <citation type="submission" date="2020-08" db="EMBL/GenBank/DDBJ databases">
        <title>Functional genomics of gut bacteria from endangered species of beetles.</title>
        <authorList>
            <person name="Carlos-Shanley C."/>
        </authorList>
    </citation>
    <scope>NUCLEOTIDE SEQUENCE [LARGE SCALE GENOMIC DNA]</scope>
    <source>
        <strain evidence="2 3">S00198</strain>
    </source>
</reference>
<evidence type="ECO:0000313" key="3">
    <source>
        <dbReference type="Proteomes" id="UP000575083"/>
    </source>
</evidence>
<organism evidence="2 3">
    <name type="scientific">Acidovorax soli</name>
    <dbReference type="NCBI Taxonomy" id="592050"/>
    <lineage>
        <taxon>Bacteria</taxon>
        <taxon>Pseudomonadati</taxon>
        <taxon>Pseudomonadota</taxon>
        <taxon>Betaproteobacteria</taxon>
        <taxon>Burkholderiales</taxon>
        <taxon>Comamonadaceae</taxon>
        <taxon>Acidovorax</taxon>
    </lineage>
</organism>
<dbReference type="PROSITE" id="PS50943">
    <property type="entry name" value="HTH_CROC1"/>
    <property type="match status" value="1"/>
</dbReference>
<dbReference type="CDD" id="cd00093">
    <property type="entry name" value="HTH_XRE"/>
    <property type="match status" value="1"/>
</dbReference>
<dbReference type="Pfam" id="PF13560">
    <property type="entry name" value="HTH_31"/>
    <property type="match status" value="1"/>
</dbReference>
<dbReference type="Proteomes" id="UP000575083">
    <property type="component" value="Unassembled WGS sequence"/>
</dbReference>
<sequence>MPATSPSASATIVGRRMRARREGLGWPQERVGVAIGIEESTARVRISRYEGGVHEPPVATARLIADALGVPLAHLYCEQDNIAALLLALHKQPLKIQEEAAERFIAELSQAG</sequence>
<dbReference type="InterPro" id="IPR010982">
    <property type="entry name" value="Lambda_DNA-bd_dom_sf"/>
</dbReference>
<accession>A0A7X0PIE3</accession>
<protein>
    <submittedName>
        <fullName evidence="2">Transcriptional regulator with XRE-family HTH domain</fullName>
    </submittedName>
</protein>
<dbReference type="Gene3D" id="1.10.260.40">
    <property type="entry name" value="lambda repressor-like DNA-binding domains"/>
    <property type="match status" value="1"/>
</dbReference>
<dbReference type="GO" id="GO:0003677">
    <property type="term" value="F:DNA binding"/>
    <property type="evidence" value="ECO:0007669"/>
    <property type="project" value="InterPro"/>
</dbReference>
<comment type="caution">
    <text evidence="2">The sequence shown here is derived from an EMBL/GenBank/DDBJ whole genome shotgun (WGS) entry which is preliminary data.</text>
</comment>
<gene>
    <name evidence="2" type="ORF">HNP48_005218</name>
</gene>
<evidence type="ECO:0000313" key="2">
    <source>
        <dbReference type="EMBL" id="MBB6562505.1"/>
    </source>
</evidence>